<sequence>MGFVVYILRSERDGSLYVGHTNDLSRRLDQHSNPHGKGYAAKRGPWTLCHREEHPDRSSAARRERYLKSHAGAHEKKLLASSDSVG</sequence>
<dbReference type="InterPro" id="IPR000305">
    <property type="entry name" value="GIY-YIG_endonuc"/>
</dbReference>
<feature type="region of interest" description="Disordered" evidence="1">
    <location>
        <begin position="27"/>
        <end position="46"/>
    </location>
</feature>
<feature type="region of interest" description="Disordered" evidence="1">
    <location>
        <begin position="52"/>
        <end position="86"/>
    </location>
</feature>
<dbReference type="SUPFAM" id="SSF82771">
    <property type="entry name" value="GIY-YIG endonuclease"/>
    <property type="match status" value="1"/>
</dbReference>
<dbReference type="AlphaFoldDB" id="A0A0F9CL10"/>
<dbReference type="InterPro" id="IPR035901">
    <property type="entry name" value="GIY-YIG_endonuc_sf"/>
</dbReference>
<name>A0A0F9CL10_9ZZZZ</name>
<dbReference type="Pfam" id="PF01541">
    <property type="entry name" value="GIY-YIG"/>
    <property type="match status" value="1"/>
</dbReference>
<evidence type="ECO:0000256" key="1">
    <source>
        <dbReference type="SAM" id="MobiDB-lite"/>
    </source>
</evidence>
<dbReference type="Gene3D" id="3.40.1440.10">
    <property type="entry name" value="GIY-YIG endonuclease"/>
    <property type="match status" value="1"/>
</dbReference>
<dbReference type="PANTHER" id="PTHR34477">
    <property type="entry name" value="UPF0213 PROTEIN YHBQ"/>
    <property type="match status" value="1"/>
</dbReference>
<reference evidence="3" key="1">
    <citation type="journal article" date="2015" name="Nature">
        <title>Complex archaea that bridge the gap between prokaryotes and eukaryotes.</title>
        <authorList>
            <person name="Spang A."/>
            <person name="Saw J.H."/>
            <person name="Jorgensen S.L."/>
            <person name="Zaremba-Niedzwiedzka K."/>
            <person name="Martijn J."/>
            <person name="Lind A.E."/>
            <person name="van Eijk R."/>
            <person name="Schleper C."/>
            <person name="Guy L."/>
            <person name="Ettema T.J."/>
        </authorList>
    </citation>
    <scope>NUCLEOTIDE SEQUENCE</scope>
</reference>
<organism evidence="3">
    <name type="scientific">marine sediment metagenome</name>
    <dbReference type="NCBI Taxonomy" id="412755"/>
    <lineage>
        <taxon>unclassified sequences</taxon>
        <taxon>metagenomes</taxon>
        <taxon>ecological metagenomes</taxon>
    </lineage>
</organism>
<dbReference type="InterPro" id="IPR050190">
    <property type="entry name" value="UPF0213_domain"/>
</dbReference>
<proteinExistence type="predicted"/>
<dbReference type="EMBL" id="LAZR01046102">
    <property type="protein sequence ID" value="KKK97321.1"/>
    <property type="molecule type" value="Genomic_DNA"/>
</dbReference>
<feature type="domain" description="GIY-YIG" evidence="2">
    <location>
        <begin position="1"/>
        <end position="80"/>
    </location>
</feature>
<comment type="caution">
    <text evidence="3">The sequence shown here is derived from an EMBL/GenBank/DDBJ whole genome shotgun (WGS) entry which is preliminary data.</text>
</comment>
<dbReference type="PANTHER" id="PTHR34477:SF1">
    <property type="entry name" value="UPF0213 PROTEIN YHBQ"/>
    <property type="match status" value="1"/>
</dbReference>
<accession>A0A0F9CL10</accession>
<gene>
    <name evidence="3" type="ORF">LCGC14_2653940</name>
</gene>
<evidence type="ECO:0000259" key="2">
    <source>
        <dbReference type="PROSITE" id="PS50164"/>
    </source>
</evidence>
<dbReference type="CDD" id="cd10449">
    <property type="entry name" value="GIY-YIG_SLX1_like"/>
    <property type="match status" value="1"/>
</dbReference>
<dbReference type="PROSITE" id="PS50164">
    <property type="entry name" value="GIY_YIG"/>
    <property type="match status" value="1"/>
</dbReference>
<feature type="compositionally biased region" description="Basic and acidic residues" evidence="1">
    <location>
        <begin position="52"/>
        <end position="78"/>
    </location>
</feature>
<protein>
    <recommendedName>
        <fullName evidence="2">GIY-YIG domain-containing protein</fullName>
    </recommendedName>
</protein>
<evidence type="ECO:0000313" key="3">
    <source>
        <dbReference type="EMBL" id="KKK97321.1"/>
    </source>
</evidence>